<feature type="compositionally biased region" description="Polar residues" evidence="1">
    <location>
        <begin position="7"/>
        <end position="20"/>
    </location>
</feature>
<evidence type="ECO:0000256" key="1">
    <source>
        <dbReference type="SAM" id="MobiDB-lite"/>
    </source>
</evidence>
<dbReference type="STRING" id="326475.AWB66_00190"/>
<dbReference type="EMBL" id="FCNZ02000001">
    <property type="protein sequence ID" value="SAL10395.1"/>
    <property type="molecule type" value="Genomic_DNA"/>
</dbReference>
<feature type="compositionally biased region" description="Basic residues" evidence="1">
    <location>
        <begin position="344"/>
        <end position="353"/>
    </location>
</feature>
<name>A0A158ES77_9BURK</name>
<reference evidence="3" key="1">
    <citation type="submission" date="2016-01" db="EMBL/GenBank/DDBJ databases">
        <authorList>
            <person name="Peeters Charlotte."/>
        </authorList>
    </citation>
    <scope>NUCLEOTIDE SEQUENCE</scope>
    <source>
        <strain evidence="3">LMG 22936</strain>
    </source>
</reference>
<evidence type="ECO:0000313" key="3">
    <source>
        <dbReference type="EMBL" id="SAL10395.1"/>
    </source>
</evidence>
<comment type="caution">
    <text evidence="3">The sequence shown here is derived from an EMBL/GenBank/DDBJ whole genome shotgun (WGS) entry which is preliminary data.</text>
</comment>
<keyword evidence="4" id="KW-1185">Reference proteome</keyword>
<accession>A0A158ES77</accession>
<keyword evidence="2" id="KW-1133">Transmembrane helix</keyword>
<evidence type="ECO:0000313" key="4">
    <source>
        <dbReference type="Proteomes" id="UP000054717"/>
    </source>
</evidence>
<dbReference type="Proteomes" id="UP000054717">
    <property type="component" value="Unassembled WGS sequence"/>
</dbReference>
<proteinExistence type="predicted"/>
<evidence type="ECO:0008006" key="5">
    <source>
        <dbReference type="Google" id="ProtNLM"/>
    </source>
</evidence>
<organism evidence="3 4">
    <name type="scientific">Caballeronia telluris</name>
    <dbReference type="NCBI Taxonomy" id="326475"/>
    <lineage>
        <taxon>Bacteria</taxon>
        <taxon>Pseudomonadati</taxon>
        <taxon>Pseudomonadota</taxon>
        <taxon>Betaproteobacteria</taxon>
        <taxon>Burkholderiales</taxon>
        <taxon>Burkholderiaceae</taxon>
        <taxon>Caballeronia</taxon>
    </lineage>
</organism>
<feature type="region of interest" description="Disordered" evidence="1">
    <location>
        <begin position="1"/>
        <end position="36"/>
    </location>
</feature>
<gene>
    <name evidence="3" type="ORF">AWB66_00190</name>
</gene>
<keyword evidence="2" id="KW-0472">Membrane</keyword>
<feature type="transmembrane region" description="Helical" evidence="2">
    <location>
        <begin position="255"/>
        <end position="278"/>
    </location>
</feature>
<feature type="region of interest" description="Disordered" evidence="1">
    <location>
        <begin position="111"/>
        <end position="138"/>
    </location>
</feature>
<feature type="compositionally biased region" description="Basic and acidic residues" evidence="1">
    <location>
        <begin position="111"/>
        <end position="121"/>
    </location>
</feature>
<keyword evidence="2" id="KW-0812">Transmembrane</keyword>
<protein>
    <recommendedName>
        <fullName evidence="5">Cell wall surface anchor family protein</fullName>
    </recommendedName>
</protein>
<dbReference type="AlphaFoldDB" id="A0A158ES77"/>
<feature type="compositionally biased region" description="Low complexity" evidence="1">
    <location>
        <begin position="122"/>
        <end position="138"/>
    </location>
</feature>
<feature type="region of interest" description="Disordered" evidence="1">
    <location>
        <begin position="323"/>
        <end position="360"/>
    </location>
</feature>
<sequence>MPDSAVKTASRSDSTTQPSRPDSIDPAVSSDAEKKLARAARSAQRLAQLTSAPRSDATLDLFAEDIERATFQAMNTDIRQGTLAGFELPEVFMAAVPSGAGGESAQARRAIRADGEPRDADSAGPAAQARRGGKAASASASATRSAAAVMEPVLNEELALAIDTAPEECPAAEPNSNESVAPVQVDTAEGRLAPSPLAAALVDADRRNRRTGDAAAPELDRARATAFADTIDALYAVTADQRVSSTAHSRRMKTMLTIIVCAMLVTVATGVAQTLLLMRMSRDSALRQQRIEQLMLNQQATLSSLFDTDSANVSTLNALNAPKETADASPIRPVSAARNDAGPKKHATKHVHHRTDVTAR</sequence>
<evidence type="ECO:0000256" key="2">
    <source>
        <dbReference type="SAM" id="Phobius"/>
    </source>
</evidence>